<comment type="caution">
    <text evidence="4">The sequence shown here is derived from an EMBL/GenBank/DDBJ whole genome shotgun (WGS) entry which is preliminary data.</text>
</comment>
<dbReference type="Pfam" id="PF13639">
    <property type="entry name" value="zf-RING_2"/>
    <property type="match status" value="1"/>
</dbReference>
<evidence type="ECO:0000313" key="4">
    <source>
        <dbReference type="EMBL" id="RZB60019.1"/>
    </source>
</evidence>
<keyword evidence="2" id="KW-0812">Transmembrane</keyword>
<dbReference type="FunFam" id="3.30.40.10:FF:000877">
    <property type="entry name" value="RING-H2 finger protein ATL52"/>
    <property type="match status" value="1"/>
</dbReference>
<reference evidence="4 5" key="1">
    <citation type="submission" date="2018-09" db="EMBL/GenBank/DDBJ databases">
        <title>A high-quality reference genome of wild soybean provides a powerful tool to mine soybean genomes.</title>
        <authorList>
            <person name="Xie M."/>
            <person name="Chung C.Y.L."/>
            <person name="Li M.-W."/>
            <person name="Wong F.-L."/>
            <person name="Chan T.-F."/>
            <person name="Lam H.-M."/>
        </authorList>
    </citation>
    <scope>NUCLEOTIDE SEQUENCE [LARGE SCALE GENOMIC DNA]</scope>
    <source>
        <strain evidence="5">cv. W05</strain>
        <tissue evidence="4">Hypocotyl of etiolated seedlings</tissue>
    </source>
</reference>
<sequence length="165" mass="18457">MDNGDEPLLHGKIGTILIAMGSASFLVTIFHLVILCRTHRQVANNQNSEQEEALGRRTGENARVPHLIPAQKYEKKKKSDGNEGDETCAVCLEEFEEGEELRRLPECMHFFHVACIDAWLYSHSNCPVCRVHATPSPALNAQHTIDIMQIARVQNGSARLEIILT</sequence>
<evidence type="ECO:0000313" key="5">
    <source>
        <dbReference type="Proteomes" id="UP000289340"/>
    </source>
</evidence>
<accession>A0A445GFK4</accession>
<evidence type="ECO:0000256" key="1">
    <source>
        <dbReference type="PROSITE-ProRule" id="PRU00175"/>
    </source>
</evidence>
<name>A0A445GFK4_GLYSO</name>
<dbReference type="PROSITE" id="PS50089">
    <property type="entry name" value="ZF_RING_2"/>
    <property type="match status" value="1"/>
</dbReference>
<dbReference type="EMBL" id="QZWG01000016">
    <property type="protein sequence ID" value="RZB60019.1"/>
    <property type="molecule type" value="Genomic_DNA"/>
</dbReference>
<dbReference type="SMR" id="A0A445GFK4"/>
<dbReference type="AlphaFoldDB" id="A0A445GFK4"/>
<dbReference type="InterPro" id="IPR013083">
    <property type="entry name" value="Znf_RING/FYVE/PHD"/>
</dbReference>
<dbReference type="GO" id="GO:0008270">
    <property type="term" value="F:zinc ion binding"/>
    <property type="evidence" value="ECO:0007669"/>
    <property type="project" value="UniProtKB-KW"/>
</dbReference>
<dbReference type="InterPro" id="IPR001841">
    <property type="entry name" value="Znf_RING"/>
</dbReference>
<keyword evidence="1" id="KW-0862">Zinc</keyword>
<keyword evidence="1" id="KW-0863">Zinc-finger</keyword>
<evidence type="ECO:0000256" key="2">
    <source>
        <dbReference type="SAM" id="Phobius"/>
    </source>
</evidence>
<gene>
    <name evidence="4" type="ORF">D0Y65_042978</name>
</gene>
<dbReference type="PANTHER" id="PTHR45676:SF177">
    <property type="entry name" value="RING-TYPE E3 UBIQUITIN TRANSFERASE"/>
    <property type="match status" value="1"/>
</dbReference>
<dbReference type="UniPathway" id="UPA00143"/>
<keyword evidence="1" id="KW-0479">Metal-binding</keyword>
<dbReference type="SUPFAM" id="SSF57850">
    <property type="entry name" value="RING/U-box"/>
    <property type="match status" value="1"/>
</dbReference>
<dbReference type="GO" id="GO:0016567">
    <property type="term" value="P:protein ubiquitination"/>
    <property type="evidence" value="ECO:0007669"/>
    <property type="project" value="UniProtKB-UniPathway"/>
</dbReference>
<protein>
    <submittedName>
        <fullName evidence="4">RING-H2 finger protein ATL52</fullName>
    </submittedName>
</protein>
<evidence type="ECO:0000259" key="3">
    <source>
        <dbReference type="PROSITE" id="PS50089"/>
    </source>
</evidence>
<proteinExistence type="predicted"/>
<dbReference type="Gramene" id="XM_028352286.1">
    <property type="protein sequence ID" value="XP_028208087.1"/>
    <property type="gene ID" value="LOC114391233"/>
</dbReference>
<dbReference type="SMART" id="SM00184">
    <property type="entry name" value="RING"/>
    <property type="match status" value="1"/>
</dbReference>
<feature type="transmembrane region" description="Helical" evidence="2">
    <location>
        <begin position="13"/>
        <end position="36"/>
    </location>
</feature>
<dbReference type="Proteomes" id="UP000289340">
    <property type="component" value="Chromosome 16"/>
</dbReference>
<organism evidence="4 5">
    <name type="scientific">Glycine soja</name>
    <name type="common">Wild soybean</name>
    <dbReference type="NCBI Taxonomy" id="3848"/>
    <lineage>
        <taxon>Eukaryota</taxon>
        <taxon>Viridiplantae</taxon>
        <taxon>Streptophyta</taxon>
        <taxon>Embryophyta</taxon>
        <taxon>Tracheophyta</taxon>
        <taxon>Spermatophyta</taxon>
        <taxon>Magnoliopsida</taxon>
        <taxon>eudicotyledons</taxon>
        <taxon>Gunneridae</taxon>
        <taxon>Pentapetalae</taxon>
        <taxon>rosids</taxon>
        <taxon>fabids</taxon>
        <taxon>Fabales</taxon>
        <taxon>Fabaceae</taxon>
        <taxon>Papilionoideae</taxon>
        <taxon>50 kb inversion clade</taxon>
        <taxon>NPAAA clade</taxon>
        <taxon>indigoferoid/millettioid clade</taxon>
        <taxon>Phaseoleae</taxon>
        <taxon>Glycine</taxon>
        <taxon>Glycine subgen. Soja</taxon>
    </lineage>
</organism>
<dbReference type="Gene3D" id="3.30.40.10">
    <property type="entry name" value="Zinc/RING finger domain, C3HC4 (zinc finger)"/>
    <property type="match status" value="1"/>
</dbReference>
<keyword evidence="2" id="KW-1133">Transmembrane helix</keyword>
<feature type="domain" description="RING-type" evidence="3">
    <location>
        <begin position="88"/>
        <end position="130"/>
    </location>
</feature>
<keyword evidence="5" id="KW-1185">Reference proteome</keyword>
<dbReference type="PANTHER" id="PTHR45676">
    <property type="entry name" value="RING-H2 FINGER PROTEIN ATL51-RELATED"/>
    <property type="match status" value="1"/>
</dbReference>
<keyword evidence="2" id="KW-0472">Membrane</keyword>